<reference evidence="1" key="2">
    <citation type="submission" date="2020-11" db="EMBL/GenBank/DDBJ databases">
        <authorList>
            <person name="McCartney M.A."/>
            <person name="Auch B."/>
            <person name="Kono T."/>
            <person name="Mallez S."/>
            <person name="Becker A."/>
            <person name="Gohl D.M."/>
            <person name="Silverstein K.A.T."/>
            <person name="Koren S."/>
            <person name="Bechman K.B."/>
            <person name="Herman A."/>
            <person name="Abrahante J.E."/>
            <person name="Garbe J."/>
        </authorList>
    </citation>
    <scope>NUCLEOTIDE SEQUENCE</scope>
    <source>
        <strain evidence="1">Duluth1</strain>
        <tissue evidence="1">Whole animal</tissue>
    </source>
</reference>
<evidence type="ECO:0000313" key="1">
    <source>
        <dbReference type="EMBL" id="KAH3811219.1"/>
    </source>
</evidence>
<dbReference type="EMBL" id="JAIWYP010000006">
    <property type="protein sequence ID" value="KAH3811219.1"/>
    <property type="molecule type" value="Genomic_DNA"/>
</dbReference>
<dbReference type="Proteomes" id="UP000828390">
    <property type="component" value="Unassembled WGS sequence"/>
</dbReference>
<sequence length="178" mass="19295">MTYPPGTLQREQQRNTSSETWFRLATLRFIYRGCSSSRPLRCTMKSSVVLTGVGVDRDCENAIQSNACTEMSVFGYTVASCFVTPTSGEVEESVCNLKAEKSPTGNNASSELVRRRGKNFRNDSTILIYMGGEEMEPGVDPNSPLCRISAASSCARITTPSASSVIPAKSCYTSSSID</sequence>
<protein>
    <submittedName>
        <fullName evidence="1">Uncharacterized protein</fullName>
    </submittedName>
</protein>
<reference evidence="1" key="1">
    <citation type="journal article" date="2019" name="bioRxiv">
        <title>The Genome of the Zebra Mussel, Dreissena polymorpha: A Resource for Invasive Species Research.</title>
        <authorList>
            <person name="McCartney M.A."/>
            <person name="Auch B."/>
            <person name="Kono T."/>
            <person name="Mallez S."/>
            <person name="Zhang Y."/>
            <person name="Obille A."/>
            <person name="Becker A."/>
            <person name="Abrahante J.E."/>
            <person name="Garbe J."/>
            <person name="Badalamenti J.P."/>
            <person name="Herman A."/>
            <person name="Mangelson H."/>
            <person name="Liachko I."/>
            <person name="Sullivan S."/>
            <person name="Sone E.D."/>
            <person name="Koren S."/>
            <person name="Silverstein K.A.T."/>
            <person name="Beckman K.B."/>
            <person name="Gohl D.M."/>
        </authorList>
    </citation>
    <scope>NUCLEOTIDE SEQUENCE</scope>
    <source>
        <strain evidence="1">Duluth1</strain>
        <tissue evidence="1">Whole animal</tissue>
    </source>
</reference>
<organism evidence="1 2">
    <name type="scientific">Dreissena polymorpha</name>
    <name type="common">Zebra mussel</name>
    <name type="synonym">Mytilus polymorpha</name>
    <dbReference type="NCBI Taxonomy" id="45954"/>
    <lineage>
        <taxon>Eukaryota</taxon>
        <taxon>Metazoa</taxon>
        <taxon>Spiralia</taxon>
        <taxon>Lophotrochozoa</taxon>
        <taxon>Mollusca</taxon>
        <taxon>Bivalvia</taxon>
        <taxon>Autobranchia</taxon>
        <taxon>Heteroconchia</taxon>
        <taxon>Euheterodonta</taxon>
        <taxon>Imparidentia</taxon>
        <taxon>Neoheterodontei</taxon>
        <taxon>Myida</taxon>
        <taxon>Dreissenoidea</taxon>
        <taxon>Dreissenidae</taxon>
        <taxon>Dreissena</taxon>
    </lineage>
</organism>
<keyword evidence="2" id="KW-1185">Reference proteome</keyword>
<comment type="caution">
    <text evidence="1">The sequence shown here is derived from an EMBL/GenBank/DDBJ whole genome shotgun (WGS) entry which is preliminary data.</text>
</comment>
<accession>A0A9D4JIA1</accession>
<dbReference type="AlphaFoldDB" id="A0A9D4JIA1"/>
<evidence type="ECO:0000313" key="2">
    <source>
        <dbReference type="Proteomes" id="UP000828390"/>
    </source>
</evidence>
<name>A0A9D4JIA1_DREPO</name>
<gene>
    <name evidence="1" type="ORF">DPMN_139626</name>
</gene>
<proteinExistence type="predicted"/>